<protein>
    <submittedName>
        <fullName evidence="2">Uncharacterized protein</fullName>
    </submittedName>
</protein>
<dbReference type="EMBL" id="CAKLBY020000024">
    <property type="protein sequence ID" value="CAK7902355.1"/>
    <property type="molecule type" value="Genomic_DNA"/>
</dbReference>
<comment type="caution">
    <text evidence="2">The sequence shown here is derived from an EMBL/GenBank/DDBJ whole genome shotgun (WGS) entry which is preliminary data.</text>
</comment>
<evidence type="ECO:0000256" key="1">
    <source>
        <dbReference type="SAM" id="MobiDB-lite"/>
    </source>
</evidence>
<organism evidence="2 3">
    <name type="scientific">Peronospora matthiolae</name>
    <dbReference type="NCBI Taxonomy" id="2874970"/>
    <lineage>
        <taxon>Eukaryota</taxon>
        <taxon>Sar</taxon>
        <taxon>Stramenopiles</taxon>
        <taxon>Oomycota</taxon>
        <taxon>Peronosporomycetes</taxon>
        <taxon>Peronosporales</taxon>
        <taxon>Peronosporaceae</taxon>
        <taxon>Peronospora</taxon>
    </lineage>
</organism>
<evidence type="ECO:0000313" key="3">
    <source>
        <dbReference type="Proteomes" id="UP001162060"/>
    </source>
</evidence>
<dbReference type="AlphaFoldDB" id="A0AAV1T4D0"/>
<proteinExistence type="predicted"/>
<sequence>MRFWWTGWEPRERSLSSDSECSTGSHSSLASDASFYDASSVAETGLGGELTPLPSDTQLLTGKEAGQSDLRMFPDGSSTAYPQAVGRNCLGTVAVGLGLGVPNFTLDVTTAPPGNGPCAGVRATPPRGGDAKLGTETSGTCCEHASPSARDFPRAQMSLSHARPPGLRPRFWVPS</sequence>
<name>A0AAV1T4D0_9STRA</name>
<reference evidence="2" key="1">
    <citation type="submission" date="2024-01" db="EMBL/GenBank/DDBJ databases">
        <authorList>
            <person name="Webb A."/>
        </authorList>
    </citation>
    <scope>NUCLEOTIDE SEQUENCE</scope>
    <source>
        <strain evidence="2">Pm1</strain>
    </source>
</reference>
<gene>
    <name evidence="2" type="ORF">PM001_LOCUS2496</name>
</gene>
<feature type="region of interest" description="Disordered" evidence="1">
    <location>
        <begin position="1"/>
        <end position="23"/>
    </location>
</feature>
<evidence type="ECO:0000313" key="2">
    <source>
        <dbReference type="EMBL" id="CAK7902355.1"/>
    </source>
</evidence>
<accession>A0AAV1T4D0</accession>
<dbReference type="Proteomes" id="UP001162060">
    <property type="component" value="Unassembled WGS sequence"/>
</dbReference>